<dbReference type="EMBL" id="RXIC02000024">
    <property type="protein sequence ID" value="KAB1209726.1"/>
    <property type="molecule type" value="Genomic_DNA"/>
</dbReference>
<evidence type="ECO:0000256" key="1">
    <source>
        <dbReference type="ARBA" id="ARBA00004167"/>
    </source>
</evidence>
<dbReference type="GO" id="GO:0005794">
    <property type="term" value="C:Golgi apparatus"/>
    <property type="evidence" value="ECO:0007669"/>
    <property type="project" value="TreeGrafter"/>
</dbReference>
<evidence type="ECO:0000256" key="7">
    <source>
        <dbReference type="SAM" id="SignalP"/>
    </source>
</evidence>
<dbReference type="Pfam" id="PF14416">
    <property type="entry name" value="PMR5N"/>
    <property type="match status" value="1"/>
</dbReference>
<feature type="domain" description="Trichome birefringence-like C-terminal" evidence="8">
    <location>
        <begin position="78"/>
        <end position="348"/>
    </location>
</feature>
<dbReference type="AlphaFoldDB" id="A0A6A1VC12"/>
<feature type="chain" id="PRO_5025415113" evidence="7">
    <location>
        <begin position="22"/>
        <end position="352"/>
    </location>
</feature>
<comment type="similarity">
    <text evidence="2">Belongs to the PC-esterase family. TBL subfamily.</text>
</comment>
<proteinExistence type="inferred from homology"/>
<keyword evidence="4" id="KW-0735">Signal-anchor</keyword>
<sequence>MARVAIALSLLVLPLLQFVNGEHKGCDLYHGRWVYDNSYPLYHSSQCRFIHEAFDCQGNGRPDKLYLKYRWQPSACNLPRFDGVGFLRRFRNKRIMFVGDSLGLNQWQSLVCLLHVATPQPAAKYKFQKAGRLSTFTLTEFNVSVMFTWTAFLVQVTPSTLQGRVLRLDHLDDPEAWEGIDVLIFNTWHHWRTKGRKQKWDFIQDGKHLHKDMDRLAAYERALRTWARWVDKNADPLKTKVFFQEPHPIIFGCKELGKPTKGKSCSGETQPIFAASSPRFQHPAEVVLEKVMRTIWQPVHLLKTTSLSQQRKDAHPSIYGNHENRLGMDCSHWCLAGVPDTWNLLLYAELIN</sequence>
<dbReference type="Proteomes" id="UP000516437">
    <property type="component" value="Chromosome 6"/>
</dbReference>
<feature type="domain" description="Trichome birefringence-like N-terminal" evidence="9">
    <location>
        <begin position="25"/>
        <end position="77"/>
    </location>
</feature>
<dbReference type="InterPro" id="IPR025846">
    <property type="entry name" value="TBL_N"/>
</dbReference>
<accession>A0A6A1VC12</accession>
<evidence type="ECO:0000256" key="3">
    <source>
        <dbReference type="ARBA" id="ARBA00022692"/>
    </source>
</evidence>
<dbReference type="InterPro" id="IPR026057">
    <property type="entry name" value="TBL_C"/>
</dbReference>
<name>A0A6A1VC12_9ROSI</name>
<evidence type="ECO:0000259" key="9">
    <source>
        <dbReference type="Pfam" id="PF14416"/>
    </source>
</evidence>
<dbReference type="InterPro" id="IPR029962">
    <property type="entry name" value="TBL"/>
</dbReference>
<dbReference type="OrthoDB" id="630188at2759"/>
<evidence type="ECO:0000313" key="11">
    <source>
        <dbReference type="Proteomes" id="UP000516437"/>
    </source>
</evidence>
<keyword evidence="6" id="KW-0472">Membrane</keyword>
<keyword evidence="3" id="KW-0812">Transmembrane</keyword>
<dbReference type="PANTHER" id="PTHR32285:SF149">
    <property type="entry name" value="TRICHOME BIREFRINGENCE-LIKE N-TERMINAL DOMAIN-CONTAINING PROTEIN"/>
    <property type="match status" value="1"/>
</dbReference>
<keyword evidence="11" id="KW-1185">Reference proteome</keyword>
<gene>
    <name evidence="10" type="ORF">CJ030_MR6G000176</name>
</gene>
<keyword evidence="5" id="KW-1133">Transmembrane helix</keyword>
<feature type="signal peptide" evidence="7">
    <location>
        <begin position="1"/>
        <end position="21"/>
    </location>
</feature>
<evidence type="ECO:0000313" key="10">
    <source>
        <dbReference type="EMBL" id="KAB1209726.1"/>
    </source>
</evidence>
<evidence type="ECO:0000256" key="5">
    <source>
        <dbReference type="ARBA" id="ARBA00022989"/>
    </source>
</evidence>
<dbReference type="GO" id="GO:0016413">
    <property type="term" value="F:O-acetyltransferase activity"/>
    <property type="evidence" value="ECO:0007669"/>
    <property type="project" value="InterPro"/>
</dbReference>
<protein>
    <submittedName>
        <fullName evidence="10">Protein trichome birefringence-like 43</fullName>
    </submittedName>
</protein>
<evidence type="ECO:0000256" key="6">
    <source>
        <dbReference type="ARBA" id="ARBA00023136"/>
    </source>
</evidence>
<comment type="caution">
    <text evidence="10">The sequence shown here is derived from an EMBL/GenBank/DDBJ whole genome shotgun (WGS) entry which is preliminary data.</text>
</comment>
<evidence type="ECO:0000259" key="8">
    <source>
        <dbReference type="Pfam" id="PF13839"/>
    </source>
</evidence>
<dbReference type="GO" id="GO:0016020">
    <property type="term" value="C:membrane"/>
    <property type="evidence" value="ECO:0007669"/>
    <property type="project" value="UniProtKB-SubCell"/>
</dbReference>
<reference evidence="10 11" key="1">
    <citation type="journal article" date="2019" name="Plant Biotechnol. J.">
        <title>The red bayberry genome and genetic basis of sex determination.</title>
        <authorList>
            <person name="Jia H.M."/>
            <person name="Jia H.J."/>
            <person name="Cai Q.L."/>
            <person name="Wang Y."/>
            <person name="Zhao H.B."/>
            <person name="Yang W.F."/>
            <person name="Wang G.Y."/>
            <person name="Li Y.H."/>
            <person name="Zhan D.L."/>
            <person name="Shen Y.T."/>
            <person name="Niu Q.F."/>
            <person name="Chang L."/>
            <person name="Qiu J."/>
            <person name="Zhao L."/>
            <person name="Xie H.B."/>
            <person name="Fu W.Y."/>
            <person name="Jin J."/>
            <person name="Li X.W."/>
            <person name="Jiao Y."/>
            <person name="Zhou C.C."/>
            <person name="Tu T."/>
            <person name="Chai C.Y."/>
            <person name="Gao J.L."/>
            <person name="Fan L.J."/>
            <person name="van de Weg E."/>
            <person name="Wang J.Y."/>
            <person name="Gao Z.S."/>
        </authorList>
    </citation>
    <scope>NUCLEOTIDE SEQUENCE [LARGE SCALE GENOMIC DNA]</scope>
    <source>
        <tissue evidence="10">Leaves</tissue>
    </source>
</reference>
<dbReference type="Pfam" id="PF13839">
    <property type="entry name" value="PC-Esterase"/>
    <property type="match status" value="1"/>
</dbReference>
<evidence type="ECO:0000256" key="2">
    <source>
        <dbReference type="ARBA" id="ARBA00007727"/>
    </source>
</evidence>
<comment type="subcellular location">
    <subcellularLocation>
        <location evidence="1">Membrane</location>
        <topology evidence="1">Single-pass membrane protein</topology>
    </subcellularLocation>
</comment>
<organism evidence="10 11">
    <name type="scientific">Morella rubra</name>
    <name type="common">Chinese bayberry</name>
    <dbReference type="NCBI Taxonomy" id="262757"/>
    <lineage>
        <taxon>Eukaryota</taxon>
        <taxon>Viridiplantae</taxon>
        <taxon>Streptophyta</taxon>
        <taxon>Embryophyta</taxon>
        <taxon>Tracheophyta</taxon>
        <taxon>Spermatophyta</taxon>
        <taxon>Magnoliopsida</taxon>
        <taxon>eudicotyledons</taxon>
        <taxon>Gunneridae</taxon>
        <taxon>Pentapetalae</taxon>
        <taxon>rosids</taxon>
        <taxon>fabids</taxon>
        <taxon>Fagales</taxon>
        <taxon>Myricaceae</taxon>
        <taxon>Morella</taxon>
    </lineage>
</organism>
<evidence type="ECO:0000256" key="4">
    <source>
        <dbReference type="ARBA" id="ARBA00022968"/>
    </source>
</evidence>
<keyword evidence="7" id="KW-0732">Signal</keyword>
<dbReference type="PANTHER" id="PTHR32285">
    <property type="entry name" value="PROTEIN TRICHOME BIREFRINGENCE-LIKE 9-RELATED"/>
    <property type="match status" value="1"/>
</dbReference>